<keyword evidence="3" id="KW-1185">Reference proteome</keyword>
<evidence type="ECO:0000256" key="1">
    <source>
        <dbReference type="SAM" id="MobiDB-lite"/>
    </source>
</evidence>
<comment type="caution">
    <text evidence="2">The sequence shown here is derived from an EMBL/GenBank/DDBJ whole genome shotgun (WGS) entry which is preliminary data.</text>
</comment>
<reference evidence="2 3" key="1">
    <citation type="journal article" date="2019" name="Commun. Biol.">
        <title>The bagworm genome reveals a unique fibroin gene that provides high tensile strength.</title>
        <authorList>
            <person name="Kono N."/>
            <person name="Nakamura H."/>
            <person name="Ohtoshi R."/>
            <person name="Tomita M."/>
            <person name="Numata K."/>
            <person name="Arakawa K."/>
        </authorList>
    </citation>
    <scope>NUCLEOTIDE SEQUENCE [LARGE SCALE GENOMIC DNA]</scope>
</reference>
<feature type="compositionally biased region" description="Polar residues" evidence="1">
    <location>
        <begin position="11"/>
        <end position="20"/>
    </location>
</feature>
<dbReference type="EMBL" id="BGZK01000633">
    <property type="protein sequence ID" value="GBP53805.1"/>
    <property type="molecule type" value="Genomic_DNA"/>
</dbReference>
<evidence type="ECO:0000313" key="2">
    <source>
        <dbReference type="EMBL" id="GBP53805.1"/>
    </source>
</evidence>
<organism evidence="2 3">
    <name type="scientific">Eumeta variegata</name>
    <name type="common">Bagworm moth</name>
    <name type="synonym">Eumeta japonica</name>
    <dbReference type="NCBI Taxonomy" id="151549"/>
    <lineage>
        <taxon>Eukaryota</taxon>
        <taxon>Metazoa</taxon>
        <taxon>Ecdysozoa</taxon>
        <taxon>Arthropoda</taxon>
        <taxon>Hexapoda</taxon>
        <taxon>Insecta</taxon>
        <taxon>Pterygota</taxon>
        <taxon>Neoptera</taxon>
        <taxon>Endopterygota</taxon>
        <taxon>Lepidoptera</taxon>
        <taxon>Glossata</taxon>
        <taxon>Ditrysia</taxon>
        <taxon>Tineoidea</taxon>
        <taxon>Psychidae</taxon>
        <taxon>Oiketicinae</taxon>
        <taxon>Eumeta</taxon>
    </lineage>
</organism>
<accession>A0A4C1WUL4</accession>
<sequence length="141" mass="16914">MKRYSSRRQEGTSSRNNTFARLNHRSECSEMSRATTLVRRWRRRMPPYRNSGVDAPAHTSHVYTKLDKHFTHPINENDMKNIKGCISFLNRIRNTKLIQQGQLTSRRPRSKRSSFSFLADVYYKLSYKIFKFLEMKTFDWN</sequence>
<protein>
    <submittedName>
        <fullName evidence="2">Uncharacterized protein</fullName>
    </submittedName>
</protein>
<name>A0A4C1WUL4_EUMVA</name>
<dbReference type="Proteomes" id="UP000299102">
    <property type="component" value="Unassembled WGS sequence"/>
</dbReference>
<gene>
    <name evidence="2" type="ORF">EVAR_84291_1</name>
</gene>
<dbReference type="AlphaFoldDB" id="A0A4C1WUL4"/>
<feature type="region of interest" description="Disordered" evidence="1">
    <location>
        <begin position="1"/>
        <end position="20"/>
    </location>
</feature>
<proteinExistence type="predicted"/>
<evidence type="ECO:0000313" key="3">
    <source>
        <dbReference type="Proteomes" id="UP000299102"/>
    </source>
</evidence>